<dbReference type="Pfam" id="PF00023">
    <property type="entry name" value="Ank"/>
    <property type="match status" value="1"/>
</dbReference>
<dbReference type="InterPro" id="IPR002110">
    <property type="entry name" value="Ankyrin_rpt"/>
</dbReference>
<dbReference type="AlphaFoldDB" id="G4YXB7"/>
<dbReference type="Gene3D" id="1.25.40.20">
    <property type="entry name" value="Ankyrin repeat-containing domain"/>
    <property type="match status" value="1"/>
</dbReference>
<reference evidence="2 3" key="1">
    <citation type="journal article" date="2006" name="Science">
        <title>Phytophthora genome sequences uncover evolutionary origins and mechanisms of pathogenesis.</title>
        <authorList>
            <person name="Tyler B.M."/>
            <person name="Tripathy S."/>
            <person name="Zhang X."/>
            <person name="Dehal P."/>
            <person name="Jiang R.H."/>
            <person name="Aerts A."/>
            <person name="Arredondo F.D."/>
            <person name="Baxter L."/>
            <person name="Bensasson D."/>
            <person name="Beynon J.L."/>
            <person name="Chapman J."/>
            <person name="Damasceno C.M."/>
            <person name="Dorrance A.E."/>
            <person name="Dou D."/>
            <person name="Dickerman A.W."/>
            <person name="Dubchak I.L."/>
            <person name="Garbelotto M."/>
            <person name="Gijzen M."/>
            <person name="Gordon S.G."/>
            <person name="Govers F."/>
            <person name="Grunwald N.J."/>
            <person name="Huang W."/>
            <person name="Ivors K.L."/>
            <person name="Jones R.W."/>
            <person name="Kamoun S."/>
            <person name="Krampis K."/>
            <person name="Lamour K.H."/>
            <person name="Lee M.K."/>
            <person name="McDonald W.H."/>
            <person name="Medina M."/>
            <person name="Meijer H.J."/>
            <person name="Nordberg E.K."/>
            <person name="Maclean D.J."/>
            <person name="Ospina-Giraldo M.D."/>
            <person name="Morris P.F."/>
            <person name="Phuntumart V."/>
            <person name="Putnam N.H."/>
            <person name="Rash S."/>
            <person name="Rose J.K."/>
            <person name="Sakihama Y."/>
            <person name="Salamov A.A."/>
            <person name="Savidor A."/>
            <person name="Scheuring C.F."/>
            <person name="Smith B.M."/>
            <person name="Sobral B.W."/>
            <person name="Terry A."/>
            <person name="Torto-Alalibo T.A."/>
            <person name="Win J."/>
            <person name="Xu Z."/>
            <person name="Zhang H."/>
            <person name="Grigoriev I.V."/>
            <person name="Rokhsar D.S."/>
            <person name="Boore J.L."/>
        </authorList>
    </citation>
    <scope>NUCLEOTIDE SEQUENCE [LARGE SCALE GENOMIC DNA]</scope>
    <source>
        <strain evidence="2 3">P6497</strain>
    </source>
</reference>
<evidence type="ECO:0000313" key="2">
    <source>
        <dbReference type="EMBL" id="EGZ26151.1"/>
    </source>
</evidence>
<dbReference type="SMART" id="SM00248">
    <property type="entry name" value="ANK"/>
    <property type="match status" value="1"/>
</dbReference>
<keyword evidence="1" id="KW-0040">ANK repeat</keyword>
<name>G4YXB7_PHYSP</name>
<dbReference type="OMA" id="MLRRDLY"/>
<dbReference type="Proteomes" id="UP000002640">
    <property type="component" value="Unassembled WGS sequence"/>
</dbReference>
<dbReference type="GeneID" id="20641498"/>
<evidence type="ECO:0000313" key="3">
    <source>
        <dbReference type="Proteomes" id="UP000002640"/>
    </source>
</evidence>
<organism evidence="2 3">
    <name type="scientific">Phytophthora sojae (strain P6497)</name>
    <name type="common">Soybean stem and root rot agent</name>
    <name type="synonym">Phytophthora megasperma f. sp. glycines</name>
    <dbReference type="NCBI Taxonomy" id="1094619"/>
    <lineage>
        <taxon>Eukaryota</taxon>
        <taxon>Sar</taxon>
        <taxon>Stramenopiles</taxon>
        <taxon>Oomycota</taxon>
        <taxon>Peronosporomycetes</taxon>
        <taxon>Peronosporales</taxon>
        <taxon>Peronosporaceae</taxon>
        <taxon>Phytophthora</taxon>
    </lineage>
</organism>
<dbReference type="SUPFAM" id="SSF48403">
    <property type="entry name" value="Ankyrin repeat"/>
    <property type="match status" value="1"/>
</dbReference>
<dbReference type="PROSITE" id="PS50088">
    <property type="entry name" value="ANK_REPEAT"/>
    <property type="match status" value="1"/>
</dbReference>
<protein>
    <submittedName>
        <fullName evidence="2">Uncharacterized protein</fullName>
    </submittedName>
</protein>
<feature type="repeat" description="ANK" evidence="1">
    <location>
        <begin position="104"/>
        <end position="136"/>
    </location>
</feature>
<sequence length="293" mass="31973">MRSSRNDAATCILHPTMSSAARRRSPSTTPPLSRGNVLWWSQKYGGGGEDINTRDAATPGLDGFYRAVRDNQVDQVQRFIAEHPAAVFTKVFASWWWLIALNGEQRTALYVASLFGRHQIVKLLLRRGADKDLLCDGVRAIDVAGLACADPVDRMKVRALLQACRAGQSFRYSLHEEELIPVLLGRDAGDACPQVILRLVATGSSAATRGAASEIRRVEVHFSEPVDEFTQEDVVCSSGCVVTAFSMLRRDLYLVTVRIASAGDGGSVKVPAGVTRGRCGRNAESRPFQLGRE</sequence>
<accession>G4YXB7</accession>
<dbReference type="EMBL" id="JH159152">
    <property type="protein sequence ID" value="EGZ26151.1"/>
    <property type="molecule type" value="Genomic_DNA"/>
</dbReference>
<dbReference type="PROSITE" id="PS50297">
    <property type="entry name" value="ANK_REP_REGION"/>
    <property type="match status" value="1"/>
</dbReference>
<proteinExistence type="predicted"/>
<evidence type="ECO:0000256" key="1">
    <source>
        <dbReference type="PROSITE-ProRule" id="PRU00023"/>
    </source>
</evidence>
<dbReference type="InterPro" id="IPR036770">
    <property type="entry name" value="Ankyrin_rpt-contain_sf"/>
</dbReference>
<gene>
    <name evidence="2" type="ORF">PHYSODRAFT_297516</name>
</gene>
<dbReference type="RefSeq" id="XP_009521439.1">
    <property type="nucleotide sequence ID" value="XM_009523144.1"/>
</dbReference>
<keyword evidence="3" id="KW-1185">Reference proteome</keyword>
<dbReference type="KEGG" id="psoj:PHYSODRAFT_297516"/>
<dbReference type="InParanoid" id="G4YXB7"/>